<evidence type="ECO:0000313" key="1">
    <source>
        <dbReference type="EMBL" id="SVC26828.1"/>
    </source>
</evidence>
<dbReference type="AlphaFoldDB" id="A0A382KQH1"/>
<gene>
    <name evidence="1" type="ORF">METZ01_LOCUS279682</name>
</gene>
<feature type="non-terminal residue" evidence="1">
    <location>
        <position position="1"/>
    </location>
</feature>
<name>A0A382KQH1_9ZZZZ</name>
<reference evidence="1" key="1">
    <citation type="submission" date="2018-05" db="EMBL/GenBank/DDBJ databases">
        <authorList>
            <person name="Lanie J.A."/>
            <person name="Ng W.-L."/>
            <person name="Kazmierczak K.M."/>
            <person name="Andrzejewski T.M."/>
            <person name="Davidsen T.M."/>
            <person name="Wayne K.J."/>
            <person name="Tettelin H."/>
            <person name="Glass J.I."/>
            <person name="Rusch D."/>
            <person name="Podicherti R."/>
            <person name="Tsui H.-C.T."/>
            <person name="Winkler M.E."/>
        </authorList>
    </citation>
    <scope>NUCLEOTIDE SEQUENCE</scope>
</reference>
<accession>A0A382KQH1</accession>
<proteinExistence type="predicted"/>
<protein>
    <submittedName>
        <fullName evidence="1">Uncharacterized protein</fullName>
    </submittedName>
</protein>
<organism evidence="1">
    <name type="scientific">marine metagenome</name>
    <dbReference type="NCBI Taxonomy" id="408172"/>
    <lineage>
        <taxon>unclassified sequences</taxon>
        <taxon>metagenomes</taxon>
        <taxon>ecological metagenomes</taxon>
    </lineage>
</organism>
<dbReference type="EMBL" id="UINC01082243">
    <property type="protein sequence ID" value="SVC26828.1"/>
    <property type="molecule type" value="Genomic_DNA"/>
</dbReference>
<sequence length="43" mass="4683">ERCPPEAEVTGSNPVGRIDVKQRCMTLYTLSMVSVVECVVASQ</sequence>